<dbReference type="InterPro" id="IPR035958">
    <property type="entry name" value="SecB-like_sf"/>
</dbReference>
<accession>A0ABZ0RSJ0</accession>
<dbReference type="Proteomes" id="UP001324993">
    <property type="component" value="Chromosome"/>
</dbReference>
<dbReference type="RefSeq" id="WP_319834684.1">
    <property type="nucleotide sequence ID" value="NZ_CP138858.1"/>
</dbReference>
<evidence type="ECO:0000313" key="2">
    <source>
        <dbReference type="Proteomes" id="UP001324993"/>
    </source>
</evidence>
<reference evidence="1 2" key="1">
    <citation type="submission" date="2023-11" db="EMBL/GenBank/DDBJ databases">
        <title>Coraliomargarita sp. nov., isolated from marine algae.</title>
        <authorList>
            <person name="Lee J.K."/>
            <person name="Baek J.H."/>
            <person name="Kim J.M."/>
            <person name="Choi D.G."/>
            <person name="Jeon C.O."/>
        </authorList>
    </citation>
    <scope>NUCLEOTIDE SEQUENCE [LARGE SCALE GENOMIC DNA]</scope>
    <source>
        <strain evidence="1 2">J2-16</strain>
    </source>
</reference>
<gene>
    <name evidence="1" type="ORF">SH580_09105</name>
</gene>
<evidence type="ECO:0008006" key="3">
    <source>
        <dbReference type="Google" id="ProtNLM"/>
    </source>
</evidence>
<dbReference type="SUPFAM" id="SSF54611">
    <property type="entry name" value="SecB-like"/>
    <property type="match status" value="1"/>
</dbReference>
<dbReference type="Gene3D" id="3.10.420.10">
    <property type="entry name" value="SecB-like"/>
    <property type="match status" value="1"/>
</dbReference>
<keyword evidence="2" id="KW-1185">Reference proteome</keyword>
<protein>
    <recommendedName>
        <fullName evidence="3">Preprotein translocase subunit SecB</fullName>
    </recommendedName>
</protein>
<dbReference type="EMBL" id="CP138858">
    <property type="protein sequence ID" value="WPJ97867.1"/>
    <property type="molecule type" value="Genomic_DNA"/>
</dbReference>
<sequence>MKSPLELERYFVSDQAVTARNVFSSEKEIETLIEEYSVSNEAIRLPAVKDHPEKWQVTVHIKHQPSPDTNFPYDFRLTIVGIFRCTTEKAEPSHIERLMKINGSSILYGMAREIIRANTERGPWSGIVIPTYSFYEPKPNNETPPKESTTV</sequence>
<evidence type="ECO:0000313" key="1">
    <source>
        <dbReference type="EMBL" id="WPJ97867.1"/>
    </source>
</evidence>
<proteinExistence type="predicted"/>
<name>A0ABZ0RSJ0_9BACT</name>
<organism evidence="1 2">
    <name type="scientific">Coraliomargarita algicola</name>
    <dbReference type="NCBI Taxonomy" id="3092156"/>
    <lineage>
        <taxon>Bacteria</taxon>
        <taxon>Pseudomonadati</taxon>
        <taxon>Verrucomicrobiota</taxon>
        <taxon>Opitutia</taxon>
        <taxon>Puniceicoccales</taxon>
        <taxon>Coraliomargaritaceae</taxon>
        <taxon>Coraliomargarita</taxon>
    </lineage>
</organism>